<dbReference type="RefSeq" id="WP_146647387.1">
    <property type="nucleotide sequence ID" value="NZ_CP012333.1"/>
</dbReference>
<gene>
    <name evidence="3" type="ORF">AKJ09_02699</name>
</gene>
<name>A0A0K1PR66_9BACT</name>
<evidence type="ECO:0000256" key="2">
    <source>
        <dbReference type="SAM" id="SignalP"/>
    </source>
</evidence>
<proteinExistence type="predicted"/>
<keyword evidence="2" id="KW-0732">Signal</keyword>
<dbReference type="Proteomes" id="UP000064967">
    <property type="component" value="Chromosome"/>
</dbReference>
<evidence type="ECO:0000313" key="4">
    <source>
        <dbReference type="Proteomes" id="UP000064967"/>
    </source>
</evidence>
<feature type="compositionally biased region" description="Polar residues" evidence="1">
    <location>
        <begin position="25"/>
        <end position="38"/>
    </location>
</feature>
<organism evidence="3 4">
    <name type="scientific">Labilithrix luteola</name>
    <dbReference type="NCBI Taxonomy" id="1391654"/>
    <lineage>
        <taxon>Bacteria</taxon>
        <taxon>Pseudomonadati</taxon>
        <taxon>Myxococcota</taxon>
        <taxon>Polyangia</taxon>
        <taxon>Polyangiales</taxon>
        <taxon>Labilitrichaceae</taxon>
        <taxon>Labilithrix</taxon>
    </lineage>
</organism>
<dbReference type="KEGG" id="llu:AKJ09_02699"/>
<feature type="signal peptide" evidence="2">
    <location>
        <begin position="1"/>
        <end position="20"/>
    </location>
</feature>
<reference evidence="3 4" key="1">
    <citation type="submission" date="2015-08" db="EMBL/GenBank/DDBJ databases">
        <authorList>
            <person name="Babu N.S."/>
            <person name="Beckwith C.J."/>
            <person name="Beseler K.G."/>
            <person name="Brison A."/>
            <person name="Carone J.V."/>
            <person name="Caskin T.P."/>
            <person name="Diamond M."/>
            <person name="Durham M.E."/>
            <person name="Foxe J.M."/>
            <person name="Go M."/>
            <person name="Henderson B.A."/>
            <person name="Jones I.B."/>
            <person name="McGettigan J.A."/>
            <person name="Micheletti S.J."/>
            <person name="Nasrallah M.E."/>
            <person name="Ortiz D."/>
            <person name="Piller C.R."/>
            <person name="Privatt S.R."/>
            <person name="Schneider S.L."/>
            <person name="Sharp S."/>
            <person name="Smith T.C."/>
            <person name="Stanton J.D."/>
            <person name="Ullery H.E."/>
            <person name="Wilson R.J."/>
            <person name="Serrano M.G."/>
            <person name="Buck G."/>
            <person name="Lee V."/>
            <person name="Wang Y."/>
            <person name="Carvalho R."/>
            <person name="Voegtly L."/>
            <person name="Shi R."/>
            <person name="Duckworth R."/>
            <person name="Johnson A."/>
            <person name="Loviza R."/>
            <person name="Walstead R."/>
            <person name="Shah Z."/>
            <person name="Kiflezghi M."/>
            <person name="Wade K."/>
            <person name="Ball S.L."/>
            <person name="Bradley K.W."/>
            <person name="Asai D.J."/>
            <person name="Bowman C.A."/>
            <person name="Russell D.A."/>
            <person name="Pope W.H."/>
            <person name="Jacobs-Sera D."/>
            <person name="Hendrix R.W."/>
            <person name="Hatfull G.F."/>
        </authorList>
    </citation>
    <scope>NUCLEOTIDE SEQUENCE [LARGE SCALE GENOMIC DNA]</scope>
    <source>
        <strain evidence="3 4">DSM 27648</strain>
    </source>
</reference>
<keyword evidence="4" id="KW-1185">Reference proteome</keyword>
<feature type="chain" id="PRO_5005466449" description="Lipoprotein" evidence="2">
    <location>
        <begin position="21"/>
        <end position="523"/>
    </location>
</feature>
<protein>
    <recommendedName>
        <fullName evidence="5">Lipoprotein</fullName>
    </recommendedName>
</protein>
<evidence type="ECO:0008006" key="5">
    <source>
        <dbReference type="Google" id="ProtNLM"/>
    </source>
</evidence>
<dbReference type="EMBL" id="CP012333">
    <property type="protein sequence ID" value="AKU96035.1"/>
    <property type="molecule type" value="Genomic_DNA"/>
</dbReference>
<feature type="region of interest" description="Disordered" evidence="1">
    <location>
        <begin position="25"/>
        <end position="45"/>
    </location>
</feature>
<accession>A0A0K1PR66</accession>
<evidence type="ECO:0000256" key="1">
    <source>
        <dbReference type="SAM" id="MobiDB-lite"/>
    </source>
</evidence>
<sequence>MRCGIRTCGCALALTMVAAACSSSENQGGTDASTSPPTGLSPGDQALYDEVQPAAELGRKASDDFEGYVHNGALDPVAALEANLRSNADVANVGLRETSGTLTATLRSGARANVFVAGKERAEWSPMTSSLAARISSPLLPASGGSVRCTATTYPRVTKACLVSAFTESFGQRFDTIQASLERVSFTIERFGLKTADDLATLLAALDGCGVLYVSTQGALMTALDGTLGSHLVTEIEFGEGTLARISDVLGRDRVRDLVGLASLRGKTYWTLAPTLFANVAYPNSVVFVDAPSSAGAVAPSDDPDARSLRDVFRQGGAGAFYGWESTANGALSNPTADQLFQALVPKKTDIDKVSLTVTPVKVEVRQPYVPHATVSPPKAGVELDLSITGTDGFSRQDRQTTDATGAVTFESVPGAEEGVIDTLIVTAGGANDTATALKMVQASPSLVGYRLPWGNAQSDVEHLALDGRDHENLVCASSETRQDELVLNFGVQILRSSSTNSQSAIKPLRSRIERSAATTGSH</sequence>
<dbReference type="STRING" id="1391654.AKJ09_02699"/>
<evidence type="ECO:0000313" key="3">
    <source>
        <dbReference type="EMBL" id="AKU96035.1"/>
    </source>
</evidence>
<dbReference type="AlphaFoldDB" id="A0A0K1PR66"/>
<dbReference type="PROSITE" id="PS51257">
    <property type="entry name" value="PROKAR_LIPOPROTEIN"/>
    <property type="match status" value="1"/>
</dbReference>